<evidence type="ECO:0000313" key="3">
    <source>
        <dbReference type="Proteomes" id="UP000784294"/>
    </source>
</evidence>
<keyword evidence="3" id="KW-1185">Reference proteome</keyword>
<gene>
    <name evidence="2" type="ORF">PXEA_LOCUS14390</name>
</gene>
<dbReference type="EMBL" id="CAAALY010048760">
    <property type="protein sequence ID" value="VEL20950.1"/>
    <property type="molecule type" value="Genomic_DNA"/>
</dbReference>
<name>A0A448WV01_9PLAT</name>
<evidence type="ECO:0008006" key="4">
    <source>
        <dbReference type="Google" id="ProtNLM"/>
    </source>
</evidence>
<organism evidence="2 3">
    <name type="scientific">Protopolystoma xenopodis</name>
    <dbReference type="NCBI Taxonomy" id="117903"/>
    <lineage>
        <taxon>Eukaryota</taxon>
        <taxon>Metazoa</taxon>
        <taxon>Spiralia</taxon>
        <taxon>Lophotrochozoa</taxon>
        <taxon>Platyhelminthes</taxon>
        <taxon>Monogenea</taxon>
        <taxon>Polyopisthocotylea</taxon>
        <taxon>Polystomatidea</taxon>
        <taxon>Polystomatidae</taxon>
        <taxon>Protopolystoma</taxon>
    </lineage>
</organism>
<proteinExistence type="predicted"/>
<comment type="caution">
    <text evidence="2">The sequence shown here is derived from an EMBL/GenBank/DDBJ whole genome shotgun (WGS) entry which is preliminary data.</text>
</comment>
<evidence type="ECO:0000313" key="2">
    <source>
        <dbReference type="EMBL" id="VEL20950.1"/>
    </source>
</evidence>
<keyword evidence="1" id="KW-0732">Signal</keyword>
<feature type="non-terminal residue" evidence="2">
    <location>
        <position position="1"/>
    </location>
</feature>
<sequence length="92" mass="10357">MPGVIGCGNHAWARLDAFLSLLLLRPPQAHCNQQNDKFETIQSRVPFLPCAQQAGHEIEWPQTCRFADYGVLAAKRKIREATEINRIGNTLN</sequence>
<dbReference type="Proteomes" id="UP000784294">
    <property type="component" value="Unassembled WGS sequence"/>
</dbReference>
<dbReference type="AlphaFoldDB" id="A0A448WV01"/>
<protein>
    <recommendedName>
        <fullName evidence="4">Secreted protein</fullName>
    </recommendedName>
</protein>
<feature type="signal peptide" evidence="1">
    <location>
        <begin position="1"/>
        <end position="31"/>
    </location>
</feature>
<evidence type="ECO:0000256" key="1">
    <source>
        <dbReference type="SAM" id="SignalP"/>
    </source>
</evidence>
<reference evidence="2" key="1">
    <citation type="submission" date="2018-11" db="EMBL/GenBank/DDBJ databases">
        <authorList>
            <consortium name="Pathogen Informatics"/>
        </authorList>
    </citation>
    <scope>NUCLEOTIDE SEQUENCE</scope>
</reference>
<feature type="chain" id="PRO_5019379691" description="Secreted protein" evidence="1">
    <location>
        <begin position="32"/>
        <end position="92"/>
    </location>
</feature>
<accession>A0A448WV01</accession>